<keyword evidence="1" id="KW-0812">Transmembrane</keyword>
<gene>
    <name evidence="2" type="ORF">S12H4_58237</name>
</gene>
<protein>
    <submittedName>
        <fullName evidence="2">Uncharacterized protein</fullName>
    </submittedName>
</protein>
<reference evidence="2" key="1">
    <citation type="journal article" date="2014" name="Front. Microbiol.">
        <title>High frequency of phylogenetically diverse reductive dehalogenase-homologous genes in deep subseafloor sedimentary metagenomes.</title>
        <authorList>
            <person name="Kawai M."/>
            <person name="Futagami T."/>
            <person name="Toyoda A."/>
            <person name="Takaki Y."/>
            <person name="Nishi S."/>
            <person name="Hori S."/>
            <person name="Arai W."/>
            <person name="Tsubouchi T."/>
            <person name="Morono Y."/>
            <person name="Uchiyama I."/>
            <person name="Ito T."/>
            <person name="Fujiyama A."/>
            <person name="Inagaki F."/>
            <person name="Takami H."/>
        </authorList>
    </citation>
    <scope>NUCLEOTIDE SEQUENCE</scope>
    <source>
        <strain evidence="2">Expedition CK06-06</strain>
    </source>
</reference>
<feature type="transmembrane region" description="Helical" evidence="1">
    <location>
        <begin position="46"/>
        <end position="68"/>
    </location>
</feature>
<comment type="caution">
    <text evidence="2">The sequence shown here is derived from an EMBL/GenBank/DDBJ whole genome shotgun (WGS) entry which is preliminary data.</text>
</comment>
<proteinExistence type="predicted"/>
<evidence type="ECO:0000313" key="2">
    <source>
        <dbReference type="EMBL" id="GAJ18119.1"/>
    </source>
</evidence>
<organism evidence="2">
    <name type="scientific">marine sediment metagenome</name>
    <dbReference type="NCBI Taxonomy" id="412755"/>
    <lineage>
        <taxon>unclassified sequences</taxon>
        <taxon>metagenomes</taxon>
        <taxon>ecological metagenomes</taxon>
    </lineage>
</organism>
<dbReference type="EMBL" id="BARW01037788">
    <property type="protein sequence ID" value="GAJ18119.1"/>
    <property type="molecule type" value="Genomic_DNA"/>
</dbReference>
<name>X1UKS1_9ZZZZ</name>
<accession>X1UKS1</accession>
<feature type="non-terminal residue" evidence="2">
    <location>
        <position position="1"/>
    </location>
</feature>
<dbReference type="AlphaFoldDB" id="X1UKS1"/>
<evidence type="ECO:0000256" key="1">
    <source>
        <dbReference type="SAM" id="Phobius"/>
    </source>
</evidence>
<sequence>QMQWRPPSMADASVIGSAEPAISGLLVGDKGSILHKYFPDGLQINIGPTMVASVGIAGALTLFILLTYTAKKIAPEEYAVFLITLSEIREHVHPSDESQTAEEALYGPDSGPFAAFGKVMGLFQ</sequence>
<keyword evidence="1" id="KW-0472">Membrane</keyword>
<keyword evidence="1" id="KW-1133">Transmembrane helix</keyword>